<keyword evidence="1" id="KW-0560">Oxidoreductase</keyword>
<dbReference type="Gene3D" id="3.40.50.720">
    <property type="entry name" value="NAD(P)-binding Rossmann-like Domain"/>
    <property type="match status" value="1"/>
</dbReference>
<organism evidence="4 5">
    <name type="scientific">Microdochium bolleyi</name>
    <dbReference type="NCBI Taxonomy" id="196109"/>
    <lineage>
        <taxon>Eukaryota</taxon>
        <taxon>Fungi</taxon>
        <taxon>Dikarya</taxon>
        <taxon>Ascomycota</taxon>
        <taxon>Pezizomycotina</taxon>
        <taxon>Sordariomycetes</taxon>
        <taxon>Xylariomycetidae</taxon>
        <taxon>Xylariales</taxon>
        <taxon>Microdochiaceae</taxon>
        <taxon>Microdochium</taxon>
    </lineage>
</organism>
<proteinExistence type="inferred from homology"/>
<dbReference type="STRING" id="196109.A0A136IP50"/>
<dbReference type="PANTHER" id="PTHR10366:SF562">
    <property type="entry name" value="ALDEHYDE REDUCTASE II (AFU_ORTHOLOGUE AFUA_1G11360)"/>
    <property type="match status" value="1"/>
</dbReference>
<evidence type="ECO:0000259" key="3">
    <source>
        <dbReference type="Pfam" id="PF01370"/>
    </source>
</evidence>
<dbReference type="InParanoid" id="A0A136IP50"/>
<comment type="similarity">
    <text evidence="2">Belongs to the NAD(P)-dependent epimerase/dehydratase family. Dihydroflavonol-4-reductase subfamily.</text>
</comment>
<keyword evidence="5" id="KW-1185">Reference proteome</keyword>
<sequence length="341" mass="37539">MPSFDNPAVPRGSLVLVTGTTGLIGSHVADQFLQYGYKVRGTTRNAEKNAWISWLFDDKYGKGQFELVEVADQSTPDAFDDVVRGAAIVVHCATELSLSPNPHEVVPKAIAMTLNALRAAAKEPSVKRFVLTSSSSSAIIPKPDTPATITVDTWNDEAIEAAYRPPPYEQERFYPVYAASKALSEKEAWKFVREEKPGFVLNTVLPNINFGRSLDPINQGYQSTAAGVANLYKGDSTLLGMFPAQYFVDVQDNALLHVAAGIHPGVTSERIFAFAESVNGDMVLDILRKTYPEKTFPENFQGGHDLTKVVPRERAEELLRDMGRDGWTSLEESVRRNTEGL</sequence>
<dbReference type="FunFam" id="3.40.50.720:FF:000426">
    <property type="entry name" value="Aldehyde reductase 2"/>
    <property type="match status" value="1"/>
</dbReference>
<dbReference type="Pfam" id="PF01370">
    <property type="entry name" value="Epimerase"/>
    <property type="match status" value="1"/>
</dbReference>
<gene>
    <name evidence="4" type="ORF">Micbo1qcDRAFT_153028</name>
</gene>
<evidence type="ECO:0000256" key="1">
    <source>
        <dbReference type="ARBA" id="ARBA00023002"/>
    </source>
</evidence>
<dbReference type="InterPro" id="IPR001509">
    <property type="entry name" value="Epimerase_deHydtase"/>
</dbReference>
<dbReference type="PANTHER" id="PTHR10366">
    <property type="entry name" value="NAD DEPENDENT EPIMERASE/DEHYDRATASE"/>
    <property type="match status" value="1"/>
</dbReference>
<accession>A0A136IP50</accession>
<dbReference type="OrthoDB" id="2735536at2759"/>
<feature type="domain" description="NAD-dependent epimerase/dehydratase" evidence="3">
    <location>
        <begin position="15"/>
        <end position="234"/>
    </location>
</feature>
<dbReference type="InterPro" id="IPR036291">
    <property type="entry name" value="NAD(P)-bd_dom_sf"/>
</dbReference>
<dbReference type="AlphaFoldDB" id="A0A136IP50"/>
<reference evidence="5" key="1">
    <citation type="submission" date="2016-02" db="EMBL/GenBank/DDBJ databases">
        <title>Draft genome sequence of Microdochium bolleyi, a fungal endophyte of beachgrass.</title>
        <authorList>
            <consortium name="DOE Joint Genome Institute"/>
            <person name="David A.S."/>
            <person name="May G."/>
            <person name="Haridas S."/>
            <person name="Lim J."/>
            <person name="Wang M."/>
            <person name="Labutti K."/>
            <person name="Lipzen A."/>
            <person name="Barry K."/>
            <person name="Grigoriev I.V."/>
        </authorList>
    </citation>
    <scope>NUCLEOTIDE SEQUENCE [LARGE SCALE GENOMIC DNA]</scope>
    <source>
        <strain evidence="5">J235TASD1</strain>
    </source>
</reference>
<dbReference type="EMBL" id="KQ964268">
    <property type="protein sequence ID" value="KXJ86479.1"/>
    <property type="molecule type" value="Genomic_DNA"/>
</dbReference>
<dbReference type="Proteomes" id="UP000070501">
    <property type="component" value="Unassembled WGS sequence"/>
</dbReference>
<protein>
    <submittedName>
        <fullName evidence="4">Aldehyde reductase</fullName>
    </submittedName>
</protein>
<evidence type="ECO:0000256" key="2">
    <source>
        <dbReference type="ARBA" id="ARBA00023445"/>
    </source>
</evidence>
<dbReference type="SUPFAM" id="SSF51735">
    <property type="entry name" value="NAD(P)-binding Rossmann-fold domains"/>
    <property type="match status" value="1"/>
</dbReference>
<name>A0A136IP50_9PEZI</name>
<evidence type="ECO:0000313" key="4">
    <source>
        <dbReference type="EMBL" id="KXJ86479.1"/>
    </source>
</evidence>
<dbReference type="InterPro" id="IPR050425">
    <property type="entry name" value="NAD(P)_dehydrat-like"/>
</dbReference>
<evidence type="ECO:0000313" key="5">
    <source>
        <dbReference type="Proteomes" id="UP000070501"/>
    </source>
</evidence>
<dbReference type="GO" id="GO:0016616">
    <property type="term" value="F:oxidoreductase activity, acting on the CH-OH group of donors, NAD or NADP as acceptor"/>
    <property type="evidence" value="ECO:0007669"/>
    <property type="project" value="TreeGrafter"/>
</dbReference>